<dbReference type="OrthoDB" id="545730at2759"/>
<name>A0A815W6E4_9BILA</name>
<protein>
    <submittedName>
        <fullName evidence="1">Uncharacterized protein</fullName>
    </submittedName>
</protein>
<dbReference type="EMBL" id="CAJNOW010008612">
    <property type="protein sequence ID" value="CAF1541213.1"/>
    <property type="molecule type" value="Genomic_DNA"/>
</dbReference>
<evidence type="ECO:0000313" key="2">
    <source>
        <dbReference type="EMBL" id="CAF1997320.1"/>
    </source>
</evidence>
<evidence type="ECO:0000313" key="3">
    <source>
        <dbReference type="Proteomes" id="UP000663834"/>
    </source>
</evidence>
<dbReference type="EMBL" id="CAJNRE010002908">
    <property type="protein sequence ID" value="CAF1997320.1"/>
    <property type="molecule type" value="Genomic_DNA"/>
</dbReference>
<dbReference type="Proteomes" id="UP000663834">
    <property type="component" value="Unassembled WGS sequence"/>
</dbReference>
<accession>A0A815W6E4</accession>
<gene>
    <name evidence="1" type="ORF">KQP761_LOCUS16977</name>
    <name evidence="2" type="ORF">MBJ925_LOCUS8067</name>
</gene>
<comment type="caution">
    <text evidence="1">The sequence shown here is derived from an EMBL/GenBank/DDBJ whole genome shotgun (WGS) entry which is preliminary data.</text>
</comment>
<proteinExistence type="predicted"/>
<organism evidence="1 3">
    <name type="scientific">Rotaria magnacalcarata</name>
    <dbReference type="NCBI Taxonomy" id="392030"/>
    <lineage>
        <taxon>Eukaryota</taxon>
        <taxon>Metazoa</taxon>
        <taxon>Spiralia</taxon>
        <taxon>Gnathifera</taxon>
        <taxon>Rotifera</taxon>
        <taxon>Eurotatoria</taxon>
        <taxon>Bdelloidea</taxon>
        <taxon>Philodinida</taxon>
        <taxon>Philodinidae</taxon>
        <taxon>Rotaria</taxon>
    </lineage>
</organism>
<sequence length="74" mass="8502">MMMSVDDLALILNDKQLKQSTKPIESIEGHETVKPNTQDSIISATTTTIGRNRLNHSDEFYQIRNQLQEQLIMK</sequence>
<dbReference type="Proteomes" id="UP000663824">
    <property type="component" value="Unassembled WGS sequence"/>
</dbReference>
<dbReference type="AlphaFoldDB" id="A0A815W6E4"/>
<reference evidence="1" key="1">
    <citation type="submission" date="2021-02" db="EMBL/GenBank/DDBJ databases">
        <authorList>
            <person name="Nowell W R."/>
        </authorList>
    </citation>
    <scope>NUCLEOTIDE SEQUENCE</scope>
</reference>
<evidence type="ECO:0000313" key="1">
    <source>
        <dbReference type="EMBL" id="CAF1541213.1"/>
    </source>
</evidence>